<evidence type="ECO:0000313" key="2">
    <source>
        <dbReference type="EMBL" id="SMO67935.1"/>
    </source>
</evidence>
<dbReference type="Pfam" id="PF24019">
    <property type="entry name" value="DUF7332"/>
    <property type="match status" value="1"/>
</dbReference>
<gene>
    <name evidence="2" type="ORF">SAMN06264867_106112</name>
</gene>
<sequence length="189" mass="18566">MEGDPDRATTSEPAAAGPADPPVTPASAAVLLACLVTVAVVPGGIVGAVGAADGPVAGGDADSPEGAAEREVSPLTECFAGEGYPLAIGDPPATIDALVHVSVLTDPAAGDEFGVELAGTLEGDPVVTLAAGVRLNAPGLIATGIDPFAAFDLLYAYELRLPMFDGGIDDTTYDEDRPPVGSAAGAVPC</sequence>
<organism evidence="2 3">
    <name type="scientific">Halorubrum cibi</name>
    <dbReference type="NCBI Taxonomy" id="413815"/>
    <lineage>
        <taxon>Archaea</taxon>
        <taxon>Methanobacteriati</taxon>
        <taxon>Methanobacteriota</taxon>
        <taxon>Stenosarchaea group</taxon>
        <taxon>Halobacteria</taxon>
        <taxon>Halobacteriales</taxon>
        <taxon>Haloferacaceae</taxon>
        <taxon>Halorubrum</taxon>
    </lineage>
</organism>
<keyword evidence="3" id="KW-1185">Reference proteome</keyword>
<dbReference type="Proteomes" id="UP000319712">
    <property type="component" value="Unassembled WGS sequence"/>
</dbReference>
<dbReference type="RefSeq" id="WP_246066480.1">
    <property type="nucleotide sequence ID" value="NZ_FXTD01000006.1"/>
</dbReference>
<feature type="region of interest" description="Disordered" evidence="1">
    <location>
        <begin position="1"/>
        <end position="22"/>
    </location>
</feature>
<evidence type="ECO:0000256" key="1">
    <source>
        <dbReference type="SAM" id="MobiDB-lite"/>
    </source>
</evidence>
<evidence type="ECO:0000313" key="3">
    <source>
        <dbReference type="Proteomes" id="UP000319712"/>
    </source>
</evidence>
<dbReference type="PROSITE" id="PS51257">
    <property type="entry name" value="PROKAR_LIPOPROTEIN"/>
    <property type="match status" value="1"/>
</dbReference>
<protein>
    <submittedName>
        <fullName evidence="2">Uncharacterized protein</fullName>
    </submittedName>
</protein>
<dbReference type="EMBL" id="FXTD01000006">
    <property type="protein sequence ID" value="SMO67935.1"/>
    <property type="molecule type" value="Genomic_DNA"/>
</dbReference>
<reference evidence="2 3" key="1">
    <citation type="submission" date="2017-05" db="EMBL/GenBank/DDBJ databases">
        <authorList>
            <person name="Varghese N."/>
            <person name="Submissions S."/>
        </authorList>
    </citation>
    <scope>NUCLEOTIDE SEQUENCE [LARGE SCALE GENOMIC DNA]</scope>
    <source>
        <strain evidence="2 3">DSM 19504</strain>
    </source>
</reference>
<proteinExistence type="predicted"/>
<dbReference type="AlphaFoldDB" id="A0A521D8K4"/>
<accession>A0A521D8K4</accession>
<dbReference type="InterPro" id="IPR055756">
    <property type="entry name" value="DUF7332"/>
</dbReference>
<name>A0A521D8K4_9EURY</name>